<dbReference type="Proteomes" id="UP000252187">
    <property type="component" value="Unassembled WGS sequence"/>
</dbReference>
<gene>
    <name evidence="7" type="ORF">DQ226_03975</name>
</gene>
<name>A0A365PCN7_9ACTN</name>
<dbReference type="Gene3D" id="1.10.357.10">
    <property type="entry name" value="Tetracycline Repressor, domain 2"/>
    <property type="match status" value="1"/>
</dbReference>
<dbReference type="PRINTS" id="PR00455">
    <property type="entry name" value="HTHTETR"/>
</dbReference>
<evidence type="ECO:0000313" key="8">
    <source>
        <dbReference type="Proteomes" id="UP000252187"/>
    </source>
</evidence>
<evidence type="ECO:0000256" key="3">
    <source>
        <dbReference type="ARBA" id="ARBA00023163"/>
    </source>
</evidence>
<dbReference type="GO" id="GO:0003700">
    <property type="term" value="F:DNA-binding transcription factor activity"/>
    <property type="evidence" value="ECO:0007669"/>
    <property type="project" value="TreeGrafter"/>
</dbReference>
<keyword evidence="3" id="KW-0804">Transcription</keyword>
<evidence type="ECO:0000256" key="5">
    <source>
        <dbReference type="SAM" id="MobiDB-lite"/>
    </source>
</evidence>
<dbReference type="SUPFAM" id="SSF46689">
    <property type="entry name" value="Homeodomain-like"/>
    <property type="match status" value="1"/>
</dbReference>
<dbReference type="InterPro" id="IPR036271">
    <property type="entry name" value="Tet_transcr_reg_TetR-rel_C_sf"/>
</dbReference>
<dbReference type="InterPro" id="IPR001647">
    <property type="entry name" value="HTH_TetR"/>
</dbReference>
<dbReference type="InterPro" id="IPR009057">
    <property type="entry name" value="Homeodomain-like_sf"/>
</dbReference>
<reference evidence="7 8" key="1">
    <citation type="submission" date="2018-06" db="EMBL/GenBank/DDBJ databases">
        <title>Whole genome sequencing of four bacterial strains from South Shetland trench revealing bio-synthetic gene clusters.</title>
        <authorList>
            <person name="Abdel-Mageed W.M."/>
            <person name="Lehri B."/>
            <person name="Jarmusch S.A."/>
            <person name="Miranda K."/>
            <person name="Goodfellow M."/>
            <person name="Jaspars M."/>
            <person name="Karlyshev A.V."/>
        </authorList>
    </citation>
    <scope>NUCLEOTIDE SEQUENCE [LARGE SCALE GENOMIC DNA]</scope>
    <source>
        <strain evidence="7 8">SST1</strain>
    </source>
</reference>
<evidence type="ECO:0000256" key="2">
    <source>
        <dbReference type="ARBA" id="ARBA00023125"/>
    </source>
</evidence>
<feature type="region of interest" description="Disordered" evidence="5">
    <location>
        <begin position="1"/>
        <end position="29"/>
    </location>
</feature>
<feature type="domain" description="HTH tetR-type" evidence="6">
    <location>
        <begin position="29"/>
        <end position="89"/>
    </location>
</feature>
<dbReference type="GO" id="GO:0000976">
    <property type="term" value="F:transcription cis-regulatory region binding"/>
    <property type="evidence" value="ECO:0007669"/>
    <property type="project" value="TreeGrafter"/>
</dbReference>
<proteinExistence type="predicted"/>
<dbReference type="InterPro" id="IPR050109">
    <property type="entry name" value="HTH-type_TetR-like_transc_reg"/>
</dbReference>
<organism evidence="7 8">
    <name type="scientific">Dietzia maris</name>
    <dbReference type="NCBI Taxonomy" id="37915"/>
    <lineage>
        <taxon>Bacteria</taxon>
        <taxon>Bacillati</taxon>
        <taxon>Actinomycetota</taxon>
        <taxon>Actinomycetes</taxon>
        <taxon>Mycobacteriales</taxon>
        <taxon>Dietziaceae</taxon>
        <taxon>Dietzia</taxon>
    </lineage>
</organism>
<dbReference type="PANTHER" id="PTHR30055">
    <property type="entry name" value="HTH-TYPE TRANSCRIPTIONAL REGULATOR RUTR"/>
    <property type="match status" value="1"/>
</dbReference>
<feature type="DNA-binding region" description="H-T-H motif" evidence="4">
    <location>
        <begin position="52"/>
        <end position="71"/>
    </location>
</feature>
<evidence type="ECO:0000259" key="6">
    <source>
        <dbReference type="PROSITE" id="PS50977"/>
    </source>
</evidence>
<dbReference type="AlphaFoldDB" id="A0A365PCN7"/>
<evidence type="ECO:0000256" key="4">
    <source>
        <dbReference type="PROSITE-ProRule" id="PRU00335"/>
    </source>
</evidence>
<dbReference type="PANTHER" id="PTHR30055:SF234">
    <property type="entry name" value="HTH-TYPE TRANSCRIPTIONAL REGULATOR BETI"/>
    <property type="match status" value="1"/>
</dbReference>
<sequence>MSRRTQGAGERIVGKPTGTTGRRTRAKGRESRQRIIEAAAAVAGERGYEGTSIAQVSKASGLPASSIYWHFADKDALLAAVVEESVELWLGQVTRGEGEALRERVTAFCLGVARTFRESPDFLRLGLMLALEQRPVEPAARGIYLRLRGDALERIAAEFRRVRPRLPEADARVLATYALAGGDGIFLASLTGDADVTELFRLHTEAIVHLVTRAEASAPEPEPQPEAEPD</sequence>
<dbReference type="EMBL" id="QNTT01000006">
    <property type="protein sequence ID" value="RBA39160.1"/>
    <property type="molecule type" value="Genomic_DNA"/>
</dbReference>
<dbReference type="PROSITE" id="PS50977">
    <property type="entry name" value="HTH_TETR_2"/>
    <property type="match status" value="1"/>
</dbReference>
<evidence type="ECO:0000313" key="7">
    <source>
        <dbReference type="EMBL" id="RBA39160.1"/>
    </source>
</evidence>
<dbReference type="SUPFAM" id="SSF48498">
    <property type="entry name" value="Tetracyclin repressor-like, C-terminal domain"/>
    <property type="match status" value="1"/>
</dbReference>
<protein>
    <submittedName>
        <fullName evidence="7">TetR/AcrR family transcriptional regulator</fullName>
    </submittedName>
</protein>
<keyword evidence="2 4" id="KW-0238">DNA-binding</keyword>
<dbReference type="Pfam" id="PF00440">
    <property type="entry name" value="TetR_N"/>
    <property type="match status" value="1"/>
</dbReference>
<keyword evidence="1" id="KW-0805">Transcription regulation</keyword>
<evidence type="ECO:0000256" key="1">
    <source>
        <dbReference type="ARBA" id="ARBA00023015"/>
    </source>
</evidence>
<comment type="caution">
    <text evidence="7">The sequence shown here is derived from an EMBL/GenBank/DDBJ whole genome shotgun (WGS) entry which is preliminary data.</text>
</comment>
<accession>A0A365PCN7</accession>